<evidence type="ECO:0000313" key="4">
    <source>
        <dbReference type="Proteomes" id="UP000002139"/>
    </source>
</evidence>
<evidence type="ECO:0000256" key="1">
    <source>
        <dbReference type="SAM" id="MobiDB-lite"/>
    </source>
</evidence>
<accession>A9FVT7</accession>
<evidence type="ECO:0000259" key="2">
    <source>
        <dbReference type="PROSITE" id="PS51465"/>
    </source>
</evidence>
<dbReference type="InterPro" id="IPR002350">
    <property type="entry name" value="Kazal_dom"/>
</dbReference>
<dbReference type="AlphaFoldDB" id="A9FVT7"/>
<name>A9FVT7_SORC5</name>
<organism evidence="3 4">
    <name type="scientific">Sorangium cellulosum (strain So ce56)</name>
    <name type="common">Polyangium cellulosum (strain So ce56)</name>
    <dbReference type="NCBI Taxonomy" id="448385"/>
    <lineage>
        <taxon>Bacteria</taxon>
        <taxon>Pseudomonadati</taxon>
        <taxon>Myxococcota</taxon>
        <taxon>Polyangia</taxon>
        <taxon>Polyangiales</taxon>
        <taxon>Polyangiaceae</taxon>
        <taxon>Sorangium</taxon>
    </lineage>
</organism>
<dbReference type="HOGENOM" id="CLU_1019034_0_0_7"/>
<proteinExistence type="predicted"/>
<keyword evidence="4" id="KW-1185">Reference proteome</keyword>
<feature type="region of interest" description="Disordered" evidence="1">
    <location>
        <begin position="85"/>
        <end position="127"/>
    </location>
</feature>
<feature type="compositionally biased region" description="Gly residues" evidence="1">
    <location>
        <begin position="104"/>
        <end position="120"/>
    </location>
</feature>
<reference evidence="3 4" key="1">
    <citation type="journal article" date="2007" name="Nat. Biotechnol.">
        <title>Complete genome sequence of the myxobacterium Sorangium cellulosum.</title>
        <authorList>
            <person name="Schneiker S."/>
            <person name="Perlova O."/>
            <person name="Kaiser O."/>
            <person name="Gerth K."/>
            <person name="Alici A."/>
            <person name="Altmeyer M.O."/>
            <person name="Bartels D."/>
            <person name="Bekel T."/>
            <person name="Beyer S."/>
            <person name="Bode E."/>
            <person name="Bode H.B."/>
            <person name="Bolten C.J."/>
            <person name="Choudhuri J.V."/>
            <person name="Doss S."/>
            <person name="Elnakady Y.A."/>
            <person name="Frank B."/>
            <person name="Gaigalat L."/>
            <person name="Goesmann A."/>
            <person name="Groeger C."/>
            <person name="Gross F."/>
            <person name="Jelsbak L."/>
            <person name="Jelsbak L."/>
            <person name="Kalinowski J."/>
            <person name="Kegler C."/>
            <person name="Knauber T."/>
            <person name="Konietzny S."/>
            <person name="Kopp M."/>
            <person name="Krause L."/>
            <person name="Krug D."/>
            <person name="Linke B."/>
            <person name="Mahmud T."/>
            <person name="Martinez-Arias R."/>
            <person name="McHardy A.C."/>
            <person name="Merai M."/>
            <person name="Meyer F."/>
            <person name="Mormann S."/>
            <person name="Munoz-Dorado J."/>
            <person name="Perez J."/>
            <person name="Pradella S."/>
            <person name="Rachid S."/>
            <person name="Raddatz G."/>
            <person name="Rosenau F."/>
            <person name="Rueckert C."/>
            <person name="Sasse F."/>
            <person name="Scharfe M."/>
            <person name="Schuster S.C."/>
            <person name="Suen G."/>
            <person name="Treuner-Lange A."/>
            <person name="Velicer G.J."/>
            <person name="Vorholter F.-J."/>
            <person name="Weissman K.J."/>
            <person name="Welch R.D."/>
            <person name="Wenzel S.C."/>
            <person name="Whitworth D.E."/>
            <person name="Wilhelm S."/>
            <person name="Wittmann C."/>
            <person name="Bloecker H."/>
            <person name="Puehler A."/>
            <person name="Mueller R."/>
        </authorList>
    </citation>
    <scope>NUCLEOTIDE SEQUENCE [LARGE SCALE GENOMIC DNA]</scope>
    <source>
        <strain evidence="4">So ce56</strain>
    </source>
</reference>
<dbReference type="KEGG" id="scl:sce2151"/>
<sequence>MLFGVLTRIFVESVERFYEERGARRGFSGAVKSGAVTVVQRTSGDNRATDLIQSPVRCIEPFMARKGFVLCFVVVAATLSCGKSEEDASESGKGGSAVASNAAGSGGSGNTSSGGSGTGDAGSSSQGDPDPILCGGAYPSECADGKLCLFDSGCGTVGHCVRKPEGCDGNYAPVCGCDGTTYSNDCEARTAGVTPNGGGECGSLFDCGPYRCDPGSYCVDKADDADGPWRYACIALPSTCNGVASCDCVADVGGCFTGFTCMPSGGSITLTCE</sequence>
<dbReference type="Proteomes" id="UP000002139">
    <property type="component" value="Chromosome"/>
</dbReference>
<dbReference type="Gene3D" id="3.30.60.30">
    <property type="match status" value="1"/>
</dbReference>
<dbReference type="PROSITE" id="PS51465">
    <property type="entry name" value="KAZAL_2"/>
    <property type="match status" value="1"/>
</dbReference>
<dbReference type="Pfam" id="PF00050">
    <property type="entry name" value="Kazal_1"/>
    <property type="match status" value="1"/>
</dbReference>
<dbReference type="STRING" id="448385.sce2151"/>
<dbReference type="CDD" id="cd00104">
    <property type="entry name" value="KAZAL_FS"/>
    <property type="match status" value="1"/>
</dbReference>
<feature type="domain" description="Kazal-like" evidence="2">
    <location>
        <begin position="155"/>
        <end position="203"/>
    </location>
</feature>
<gene>
    <name evidence="3" type="ordered locus">sce2151</name>
</gene>
<evidence type="ECO:0000313" key="3">
    <source>
        <dbReference type="EMBL" id="CAN92310.1"/>
    </source>
</evidence>
<dbReference type="InterPro" id="IPR036058">
    <property type="entry name" value="Kazal_dom_sf"/>
</dbReference>
<dbReference type="SUPFAM" id="SSF100895">
    <property type="entry name" value="Kazal-type serine protease inhibitors"/>
    <property type="match status" value="1"/>
</dbReference>
<dbReference type="eggNOG" id="ENOG5032J62">
    <property type="taxonomic scope" value="Bacteria"/>
</dbReference>
<dbReference type="EMBL" id="AM746676">
    <property type="protein sequence ID" value="CAN92310.1"/>
    <property type="molecule type" value="Genomic_DNA"/>
</dbReference>
<protein>
    <recommendedName>
        <fullName evidence="2">Kazal-like domain-containing protein</fullName>
    </recommendedName>
</protein>